<dbReference type="EMBL" id="UINC01209887">
    <property type="protein sequence ID" value="SVE33101.1"/>
    <property type="molecule type" value="Genomic_DNA"/>
</dbReference>
<reference evidence="1" key="1">
    <citation type="submission" date="2018-05" db="EMBL/GenBank/DDBJ databases">
        <authorList>
            <person name="Lanie J.A."/>
            <person name="Ng W.-L."/>
            <person name="Kazmierczak K.M."/>
            <person name="Andrzejewski T.M."/>
            <person name="Davidsen T.M."/>
            <person name="Wayne K.J."/>
            <person name="Tettelin H."/>
            <person name="Glass J.I."/>
            <person name="Rusch D."/>
            <person name="Podicherti R."/>
            <person name="Tsui H.-C.T."/>
            <person name="Winkler M.E."/>
        </authorList>
    </citation>
    <scope>NUCLEOTIDE SEQUENCE</scope>
</reference>
<proteinExistence type="predicted"/>
<organism evidence="1">
    <name type="scientific">marine metagenome</name>
    <dbReference type="NCBI Taxonomy" id="408172"/>
    <lineage>
        <taxon>unclassified sequences</taxon>
        <taxon>metagenomes</taxon>
        <taxon>ecological metagenomes</taxon>
    </lineage>
</organism>
<dbReference type="AlphaFoldDB" id="A0A383CLW1"/>
<sequence>RLQQLAGMTNESENRGRTAKVAGRLDRAGHYAGMPQVHAIKHADRQVRRIIQGFKIP</sequence>
<gene>
    <name evidence="1" type="ORF">METZ01_LOCUS485955</name>
</gene>
<accession>A0A383CLW1</accession>
<evidence type="ECO:0000313" key="1">
    <source>
        <dbReference type="EMBL" id="SVE33101.1"/>
    </source>
</evidence>
<protein>
    <submittedName>
        <fullName evidence="1">Uncharacterized protein</fullName>
    </submittedName>
</protein>
<name>A0A383CLW1_9ZZZZ</name>
<feature type="non-terminal residue" evidence="1">
    <location>
        <position position="1"/>
    </location>
</feature>